<dbReference type="HAMAP" id="MF_00154">
    <property type="entry name" value="CyoE_CtaB"/>
    <property type="match status" value="1"/>
</dbReference>
<keyword evidence="6 9" id="KW-0350">Heme biosynthesis</keyword>
<dbReference type="PANTHER" id="PTHR43448:SF2">
    <property type="entry name" value="PROTOHEME IX FARNESYLTRANSFERASE, MITOCHONDRIAL"/>
    <property type="match status" value="1"/>
</dbReference>
<keyword evidence="2 9" id="KW-1003">Cell membrane</keyword>
<comment type="similarity">
    <text evidence="9">Belongs to the UbiA prenyltransferase family. Protoheme IX farnesyltransferase subfamily.</text>
</comment>
<feature type="transmembrane region" description="Helical" evidence="9">
    <location>
        <begin position="153"/>
        <end position="174"/>
    </location>
</feature>
<feature type="transmembrane region" description="Helical" evidence="9">
    <location>
        <begin position="180"/>
        <end position="205"/>
    </location>
</feature>
<accession>B4CZZ9</accession>
<evidence type="ECO:0000256" key="8">
    <source>
        <dbReference type="ARBA" id="ARBA00047690"/>
    </source>
</evidence>
<keyword evidence="5 9" id="KW-1133">Transmembrane helix</keyword>
<dbReference type="Gene3D" id="1.10.357.140">
    <property type="entry name" value="UbiA prenyltransferase"/>
    <property type="match status" value="1"/>
</dbReference>
<evidence type="ECO:0000256" key="4">
    <source>
        <dbReference type="ARBA" id="ARBA00022692"/>
    </source>
</evidence>
<dbReference type="eggNOG" id="COG0109">
    <property type="taxonomic scope" value="Bacteria"/>
</dbReference>
<dbReference type="CDD" id="cd13957">
    <property type="entry name" value="PT_UbiA_Cox10"/>
    <property type="match status" value="1"/>
</dbReference>
<evidence type="ECO:0000256" key="3">
    <source>
        <dbReference type="ARBA" id="ARBA00022679"/>
    </source>
</evidence>
<feature type="transmembrane region" description="Helical" evidence="9">
    <location>
        <begin position="59"/>
        <end position="81"/>
    </location>
</feature>
<dbReference type="InParanoid" id="B4CZZ9"/>
<dbReference type="InterPro" id="IPR006369">
    <property type="entry name" value="Protohaem_IX_farnesylTrfase"/>
</dbReference>
<organism evidence="10 11">
    <name type="scientific">Chthoniobacter flavus Ellin428</name>
    <dbReference type="NCBI Taxonomy" id="497964"/>
    <lineage>
        <taxon>Bacteria</taxon>
        <taxon>Pseudomonadati</taxon>
        <taxon>Verrucomicrobiota</taxon>
        <taxon>Spartobacteria</taxon>
        <taxon>Chthoniobacterales</taxon>
        <taxon>Chthoniobacteraceae</taxon>
        <taxon>Chthoniobacter</taxon>
    </lineage>
</organism>
<proteinExistence type="inferred from homology"/>
<evidence type="ECO:0000313" key="10">
    <source>
        <dbReference type="EMBL" id="EDY20313.1"/>
    </source>
</evidence>
<keyword evidence="7 9" id="KW-0472">Membrane</keyword>
<evidence type="ECO:0000256" key="5">
    <source>
        <dbReference type="ARBA" id="ARBA00022989"/>
    </source>
</evidence>
<dbReference type="GO" id="GO:0048034">
    <property type="term" value="P:heme O biosynthetic process"/>
    <property type="evidence" value="ECO:0007669"/>
    <property type="project" value="UniProtKB-UniRule"/>
</dbReference>
<feature type="transmembrane region" description="Helical" evidence="9">
    <location>
        <begin position="226"/>
        <end position="247"/>
    </location>
</feature>
<keyword evidence="4 9" id="KW-0812">Transmembrane</keyword>
<dbReference type="Proteomes" id="UP000005824">
    <property type="component" value="Unassembled WGS sequence"/>
</dbReference>
<sequence precursor="true">MNRNTSELTIPLEVAREEAEPGIWSDLMVLTKARLSLLVIITTFVGFCAATDGRLDWLLLMNAVLGTTLAAGSAAVLNQFIECNVDRLMERTRYRPLPAGRVKPSHALALGIVMGVVGVAWLVVTVNSLSALLAAATILIYIAAYTPLKRRTALCTIVGAISGAIPPVIGWVAVKPSLSLGAWVLFGILFTWQMPHFLAIAWMYRDDYAGAGFVMLRRDDVTGSKTAMDSLLYTFALIVITLIPYHMGMNGDIYLGGALLLDGVMLLFAVQFLIERERASARRLFFASILFLPLILGLMVFTKA</sequence>
<dbReference type="NCBIfam" id="TIGR01473">
    <property type="entry name" value="cyoE_ctaB"/>
    <property type="match status" value="1"/>
</dbReference>
<feature type="transmembrane region" description="Helical" evidence="9">
    <location>
        <begin position="102"/>
        <end position="123"/>
    </location>
</feature>
<dbReference type="UniPathway" id="UPA00834">
    <property type="reaction ID" value="UER00712"/>
</dbReference>
<comment type="catalytic activity">
    <reaction evidence="8 9">
        <text>heme b + (2E,6E)-farnesyl diphosphate + H2O = Fe(II)-heme o + diphosphate</text>
        <dbReference type="Rhea" id="RHEA:28070"/>
        <dbReference type="ChEBI" id="CHEBI:15377"/>
        <dbReference type="ChEBI" id="CHEBI:33019"/>
        <dbReference type="ChEBI" id="CHEBI:60344"/>
        <dbReference type="ChEBI" id="CHEBI:60530"/>
        <dbReference type="ChEBI" id="CHEBI:175763"/>
        <dbReference type="EC" id="2.5.1.141"/>
    </reaction>
</comment>
<dbReference type="InterPro" id="IPR044878">
    <property type="entry name" value="UbiA_sf"/>
</dbReference>
<dbReference type="FunCoup" id="B4CZZ9">
    <property type="interactions" value="393"/>
</dbReference>
<keyword evidence="11" id="KW-1185">Reference proteome</keyword>
<dbReference type="EMBL" id="ABVL01000005">
    <property type="protein sequence ID" value="EDY20313.1"/>
    <property type="molecule type" value="Genomic_DNA"/>
</dbReference>
<feature type="transmembrane region" description="Helical" evidence="9">
    <location>
        <begin position="253"/>
        <end position="272"/>
    </location>
</feature>
<evidence type="ECO:0000256" key="7">
    <source>
        <dbReference type="ARBA" id="ARBA00023136"/>
    </source>
</evidence>
<dbReference type="GO" id="GO:0005886">
    <property type="term" value="C:plasma membrane"/>
    <property type="evidence" value="ECO:0007669"/>
    <property type="project" value="UniProtKB-SubCell"/>
</dbReference>
<dbReference type="AlphaFoldDB" id="B4CZZ9"/>
<comment type="caution">
    <text evidence="10">The sequence shown here is derived from an EMBL/GenBank/DDBJ whole genome shotgun (WGS) entry which is preliminary data.</text>
</comment>
<evidence type="ECO:0000256" key="6">
    <source>
        <dbReference type="ARBA" id="ARBA00023133"/>
    </source>
</evidence>
<feature type="transmembrane region" description="Helical" evidence="9">
    <location>
        <begin position="35"/>
        <end position="53"/>
    </location>
</feature>
<dbReference type="Pfam" id="PF01040">
    <property type="entry name" value="UbiA"/>
    <property type="match status" value="1"/>
</dbReference>
<evidence type="ECO:0000313" key="11">
    <source>
        <dbReference type="Proteomes" id="UP000005824"/>
    </source>
</evidence>
<name>B4CZZ9_9BACT</name>
<evidence type="ECO:0000256" key="2">
    <source>
        <dbReference type="ARBA" id="ARBA00022475"/>
    </source>
</evidence>
<dbReference type="InterPro" id="IPR000537">
    <property type="entry name" value="UbiA_prenyltransferase"/>
</dbReference>
<dbReference type="STRING" id="497964.CfE428DRAFT_2237"/>
<evidence type="ECO:0000256" key="9">
    <source>
        <dbReference type="HAMAP-Rule" id="MF_00154"/>
    </source>
</evidence>
<comment type="miscellaneous">
    <text evidence="9">Carbon 2 of the heme B porphyrin ring is defined according to the Fischer nomenclature.</text>
</comment>
<reference evidence="10 11" key="1">
    <citation type="journal article" date="2011" name="J. Bacteriol.">
        <title>Genome sequence of Chthoniobacter flavus Ellin428, an aerobic heterotrophic soil bacterium.</title>
        <authorList>
            <person name="Kant R."/>
            <person name="van Passel M.W."/>
            <person name="Palva A."/>
            <person name="Lucas S."/>
            <person name="Lapidus A."/>
            <person name="Glavina Del Rio T."/>
            <person name="Dalin E."/>
            <person name="Tice H."/>
            <person name="Bruce D."/>
            <person name="Goodwin L."/>
            <person name="Pitluck S."/>
            <person name="Larimer F.W."/>
            <person name="Land M.L."/>
            <person name="Hauser L."/>
            <person name="Sangwan P."/>
            <person name="de Vos W.M."/>
            <person name="Janssen P.H."/>
            <person name="Smidt H."/>
        </authorList>
    </citation>
    <scope>NUCLEOTIDE SEQUENCE [LARGE SCALE GENOMIC DNA]</scope>
    <source>
        <strain evidence="10 11">Ellin428</strain>
    </source>
</reference>
<comment type="pathway">
    <text evidence="9">Porphyrin-containing compound metabolism; heme O biosynthesis; heme O from protoheme: step 1/1.</text>
</comment>
<dbReference type="RefSeq" id="WP_006979562.1">
    <property type="nucleotide sequence ID" value="NZ_ABVL01000005.1"/>
</dbReference>
<comment type="subcellular location">
    <subcellularLocation>
        <location evidence="9">Cell membrane</location>
        <topology evidence="9">Multi-pass membrane protein</topology>
    </subcellularLocation>
    <subcellularLocation>
        <location evidence="1">Membrane</location>
        <topology evidence="1">Multi-pass membrane protein</topology>
    </subcellularLocation>
</comment>
<evidence type="ECO:0000256" key="1">
    <source>
        <dbReference type="ARBA" id="ARBA00004141"/>
    </source>
</evidence>
<dbReference type="GO" id="GO:0006784">
    <property type="term" value="P:heme A biosynthetic process"/>
    <property type="evidence" value="ECO:0007669"/>
    <property type="project" value="TreeGrafter"/>
</dbReference>
<dbReference type="FunFam" id="1.10.357.140:FF:000006">
    <property type="entry name" value="Protoheme IX farnesyltransferase, mitochondrial"/>
    <property type="match status" value="1"/>
</dbReference>
<gene>
    <name evidence="9" type="primary">ctaB</name>
    <name evidence="10" type="ORF">CfE428DRAFT_2237</name>
</gene>
<dbReference type="PANTHER" id="PTHR43448">
    <property type="entry name" value="PROTOHEME IX FARNESYLTRANSFERASE, MITOCHONDRIAL"/>
    <property type="match status" value="1"/>
</dbReference>
<feature type="transmembrane region" description="Helical" evidence="9">
    <location>
        <begin position="129"/>
        <end position="146"/>
    </location>
</feature>
<feature type="transmembrane region" description="Helical" evidence="9">
    <location>
        <begin position="284"/>
        <end position="302"/>
    </location>
</feature>
<protein>
    <recommendedName>
        <fullName evidence="9">Protoheme IX farnesyltransferase</fullName>
        <ecNumber evidence="9">2.5.1.141</ecNumber>
    </recommendedName>
    <alternativeName>
        <fullName evidence="9">Heme B farnesyltransferase</fullName>
    </alternativeName>
    <alternativeName>
        <fullName evidence="9">Heme O synthase</fullName>
    </alternativeName>
</protein>
<comment type="function">
    <text evidence="9">Converts heme B (protoheme IX) to heme O by substitution of the vinyl group on carbon 2 of heme B porphyrin ring with a hydroxyethyl farnesyl side group.</text>
</comment>
<dbReference type="GO" id="GO:0008495">
    <property type="term" value="F:protoheme IX farnesyltransferase activity"/>
    <property type="evidence" value="ECO:0007669"/>
    <property type="project" value="UniProtKB-UniRule"/>
</dbReference>
<keyword evidence="3 9" id="KW-0808">Transferase</keyword>
<dbReference type="EC" id="2.5.1.141" evidence="9"/>